<evidence type="ECO:0000259" key="13">
    <source>
        <dbReference type="PROSITE" id="PS50235"/>
    </source>
</evidence>
<feature type="compositionally biased region" description="Low complexity" evidence="12">
    <location>
        <begin position="1299"/>
        <end position="1317"/>
    </location>
</feature>
<evidence type="ECO:0000259" key="14">
    <source>
        <dbReference type="PROSITE" id="PS51384"/>
    </source>
</evidence>
<feature type="binding site" evidence="10">
    <location>
        <position position="128"/>
    </location>
    <ligand>
        <name>FAD</name>
        <dbReference type="ChEBI" id="CHEBI:57692"/>
    </ligand>
</feature>
<dbReference type="EC" id="1.6.2.2" evidence="4"/>
<evidence type="ECO:0000256" key="11">
    <source>
        <dbReference type="SAM" id="Coils"/>
    </source>
</evidence>
<dbReference type="InterPro" id="IPR017938">
    <property type="entry name" value="Riboflavin_synthase-like_b-brl"/>
</dbReference>
<dbReference type="InterPro" id="IPR008333">
    <property type="entry name" value="Cbr1-like_FAD-bd_dom"/>
</dbReference>
<dbReference type="GO" id="GO:0005741">
    <property type="term" value="C:mitochondrial outer membrane"/>
    <property type="evidence" value="ECO:0007669"/>
    <property type="project" value="UniProtKB-SubCell"/>
</dbReference>
<evidence type="ECO:0000256" key="4">
    <source>
        <dbReference type="ARBA" id="ARBA00012011"/>
    </source>
</evidence>
<dbReference type="CDD" id="cd02666">
    <property type="entry name" value="Peptidase_C19J"/>
    <property type="match status" value="1"/>
</dbReference>
<reference evidence="15" key="1">
    <citation type="submission" date="2021-03" db="EMBL/GenBank/DDBJ databases">
        <title>Evolutionary innovations through gain and loss of genes in the ectomycorrhizal Boletales.</title>
        <authorList>
            <person name="Wu G."/>
            <person name="Miyauchi S."/>
            <person name="Morin E."/>
            <person name="Yang Z.-L."/>
            <person name="Xu J."/>
            <person name="Martin F.M."/>
        </authorList>
    </citation>
    <scope>NUCLEOTIDE SEQUENCE</scope>
    <source>
        <strain evidence="15">BR01</strain>
    </source>
</reference>
<comment type="subcellular location">
    <subcellularLocation>
        <location evidence="2">Mitochondrion outer membrane</location>
        <topology evidence="2">Single-pass membrane protein</topology>
    </subcellularLocation>
</comment>
<evidence type="ECO:0000256" key="2">
    <source>
        <dbReference type="ARBA" id="ARBA00004572"/>
    </source>
</evidence>
<protein>
    <recommendedName>
        <fullName evidence="4">cytochrome-b5 reductase</fullName>
        <ecNumber evidence="4">1.6.2.2</ecNumber>
    </recommendedName>
</protein>
<dbReference type="Pfam" id="PF00970">
    <property type="entry name" value="FAD_binding_6"/>
    <property type="match status" value="1"/>
</dbReference>
<dbReference type="PANTHER" id="PTHR19370:SF171">
    <property type="entry name" value="NADH-CYTOCHROME B5 REDUCTASE 2"/>
    <property type="match status" value="1"/>
</dbReference>
<comment type="cofactor">
    <cofactor evidence="1 10">
        <name>FAD</name>
        <dbReference type="ChEBI" id="CHEBI:57692"/>
    </cofactor>
</comment>
<dbReference type="Gene3D" id="3.40.50.80">
    <property type="entry name" value="Nucleotide-binding domain of ferredoxin-NADP reductase (FNR) module"/>
    <property type="match status" value="1"/>
</dbReference>
<feature type="compositionally biased region" description="Polar residues" evidence="12">
    <location>
        <begin position="460"/>
        <end position="471"/>
    </location>
</feature>
<dbReference type="PROSITE" id="PS00972">
    <property type="entry name" value="USP_1"/>
    <property type="match status" value="1"/>
</dbReference>
<dbReference type="Gene3D" id="2.40.30.10">
    <property type="entry name" value="Translation factors"/>
    <property type="match status" value="1"/>
</dbReference>
<feature type="domain" description="FAD-binding FR-type" evidence="14">
    <location>
        <begin position="71"/>
        <end position="177"/>
    </location>
</feature>
<dbReference type="InterPro" id="IPR018200">
    <property type="entry name" value="USP_CS"/>
</dbReference>
<dbReference type="Pfam" id="PF00443">
    <property type="entry name" value="UCH"/>
    <property type="match status" value="1"/>
</dbReference>
<keyword evidence="7 10" id="KW-0274">FAD</keyword>
<keyword evidence="8" id="KW-0560">Oxidoreductase</keyword>
<name>A0A8I2YWR9_9AGAM</name>
<feature type="binding site" evidence="10">
    <location>
        <position position="153"/>
    </location>
    <ligand>
        <name>FAD</name>
        <dbReference type="ChEBI" id="CHEBI:57692"/>
    </ligand>
</feature>
<evidence type="ECO:0000256" key="8">
    <source>
        <dbReference type="ARBA" id="ARBA00023002"/>
    </source>
</evidence>
<comment type="similarity">
    <text evidence="3">Belongs to the flavoprotein pyridine nucleotide cytochrome reductase family.</text>
</comment>
<evidence type="ECO:0000256" key="3">
    <source>
        <dbReference type="ARBA" id="ARBA00006105"/>
    </source>
</evidence>
<proteinExistence type="inferred from homology"/>
<evidence type="ECO:0000256" key="6">
    <source>
        <dbReference type="ARBA" id="ARBA00022787"/>
    </source>
</evidence>
<dbReference type="PANTHER" id="PTHR19370">
    <property type="entry name" value="NADH-CYTOCHROME B5 REDUCTASE"/>
    <property type="match status" value="1"/>
</dbReference>
<dbReference type="SUPFAM" id="SSF52343">
    <property type="entry name" value="Ferredoxin reductase-like, C-terminal NADP-linked domain"/>
    <property type="match status" value="1"/>
</dbReference>
<dbReference type="InterPro" id="IPR038765">
    <property type="entry name" value="Papain-like_cys_pep_sf"/>
</dbReference>
<dbReference type="SUPFAM" id="SSF54001">
    <property type="entry name" value="Cysteine proteinases"/>
    <property type="match status" value="1"/>
</dbReference>
<feature type="binding site" evidence="10">
    <location>
        <position position="152"/>
    </location>
    <ligand>
        <name>FAD</name>
        <dbReference type="ChEBI" id="CHEBI:57692"/>
    </ligand>
</feature>
<evidence type="ECO:0000313" key="16">
    <source>
        <dbReference type="Proteomes" id="UP000683000"/>
    </source>
</evidence>
<dbReference type="PROSITE" id="PS51384">
    <property type="entry name" value="FAD_FR"/>
    <property type="match status" value="1"/>
</dbReference>
<dbReference type="PROSITE" id="PS50235">
    <property type="entry name" value="USP_3"/>
    <property type="match status" value="1"/>
</dbReference>
<dbReference type="SUPFAM" id="SSF63380">
    <property type="entry name" value="Riboflavin synthase domain-like"/>
    <property type="match status" value="1"/>
</dbReference>
<dbReference type="PRINTS" id="PR00406">
    <property type="entry name" value="CYTB5RDTASE"/>
</dbReference>
<dbReference type="Proteomes" id="UP000683000">
    <property type="component" value="Unassembled WGS sequence"/>
</dbReference>
<evidence type="ECO:0000313" key="15">
    <source>
        <dbReference type="EMBL" id="KAG6380734.1"/>
    </source>
</evidence>
<dbReference type="InterPro" id="IPR025305">
    <property type="entry name" value="UCH_repeat_domain"/>
</dbReference>
<keyword evidence="6" id="KW-0472">Membrane</keyword>
<dbReference type="GO" id="GO:0016579">
    <property type="term" value="P:protein deubiquitination"/>
    <property type="evidence" value="ECO:0007669"/>
    <property type="project" value="InterPro"/>
</dbReference>
<dbReference type="InterPro" id="IPR001433">
    <property type="entry name" value="OxRdtase_FAD/NAD-bd"/>
</dbReference>
<dbReference type="Pfam" id="PF00175">
    <property type="entry name" value="NAD_binding_1"/>
    <property type="match status" value="1"/>
</dbReference>
<organism evidence="15 16">
    <name type="scientific">Boletus reticuloceps</name>
    <dbReference type="NCBI Taxonomy" id="495285"/>
    <lineage>
        <taxon>Eukaryota</taxon>
        <taxon>Fungi</taxon>
        <taxon>Dikarya</taxon>
        <taxon>Basidiomycota</taxon>
        <taxon>Agaricomycotina</taxon>
        <taxon>Agaricomycetes</taxon>
        <taxon>Agaricomycetidae</taxon>
        <taxon>Boletales</taxon>
        <taxon>Boletineae</taxon>
        <taxon>Boletaceae</taxon>
        <taxon>Boletoideae</taxon>
        <taxon>Boletus</taxon>
    </lineage>
</organism>
<evidence type="ECO:0000256" key="12">
    <source>
        <dbReference type="SAM" id="MobiDB-lite"/>
    </source>
</evidence>
<feature type="binding site" evidence="10">
    <location>
        <position position="145"/>
    </location>
    <ligand>
        <name>FAD</name>
        <dbReference type="ChEBI" id="CHEBI:57692"/>
    </ligand>
</feature>
<dbReference type="CDD" id="cd06183">
    <property type="entry name" value="cyt_b5_reduct_like"/>
    <property type="match status" value="1"/>
</dbReference>
<feature type="binding site" evidence="10">
    <location>
        <position position="194"/>
    </location>
    <ligand>
        <name>FAD</name>
        <dbReference type="ChEBI" id="CHEBI:57692"/>
    </ligand>
</feature>
<keyword evidence="5 10" id="KW-0285">Flavoprotein</keyword>
<feature type="domain" description="USP" evidence="13">
    <location>
        <begin position="1125"/>
        <end position="1665"/>
    </location>
</feature>
<dbReference type="InterPro" id="IPR001834">
    <property type="entry name" value="CBR-like"/>
</dbReference>
<dbReference type="InterPro" id="IPR028889">
    <property type="entry name" value="USP"/>
</dbReference>
<dbReference type="Gene3D" id="3.90.70.10">
    <property type="entry name" value="Cysteine proteinases"/>
    <property type="match status" value="1"/>
</dbReference>
<keyword evidence="6" id="KW-1000">Mitochondrion outer membrane</keyword>
<dbReference type="GO" id="GO:0090524">
    <property type="term" value="F:cytochrome-b5 reductase activity, acting on NADH"/>
    <property type="evidence" value="ECO:0007669"/>
    <property type="project" value="UniProtKB-EC"/>
</dbReference>
<dbReference type="Pfam" id="PF13446">
    <property type="entry name" value="RPT"/>
    <property type="match status" value="1"/>
</dbReference>
<feature type="region of interest" description="Disordered" evidence="12">
    <location>
        <begin position="1227"/>
        <end position="1343"/>
    </location>
</feature>
<feature type="compositionally biased region" description="Polar residues" evidence="12">
    <location>
        <begin position="1241"/>
        <end position="1258"/>
    </location>
</feature>
<dbReference type="GO" id="GO:0004843">
    <property type="term" value="F:cysteine-type deubiquitinase activity"/>
    <property type="evidence" value="ECO:0007669"/>
    <property type="project" value="InterPro"/>
</dbReference>
<feature type="binding site" evidence="10">
    <location>
        <position position="126"/>
    </location>
    <ligand>
        <name>FAD</name>
        <dbReference type="ChEBI" id="CHEBI:57692"/>
    </ligand>
</feature>
<feature type="region of interest" description="Disordered" evidence="12">
    <location>
        <begin position="447"/>
        <end position="483"/>
    </location>
</feature>
<feature type="binding site" evidence="10">
    <location>
        <position position="143"/>
    </location>
    <ligand>
        <name>FAD</name>
        <dbReference type="ChEBI" id="CHEBI:57692"/>
    </ligand>
</feature>
<evidence type="ECO:0000256" key="10">
    <source>
        <dbReference type="PIRSR" id="PIRSR601834-1"/>
    </source>
</evidence>
<dbReference type="FunFam" id="3.40.50.80:FF:000009">
    <property type="entry name" value="NADH-cytochrome b5 reductase"/>
    <property type="match status" value="1"/>
</dbReference>
<accession>A0A8I2YWR9</accession>
<dbReference type="PROSITE" id="PS00973">
    <property type="entry name" value="USP_2"/>
    <property type="match status" value="1"/>
</dbReference>
<feature type="compositionally biased region" description="Low complexity" evidence="12">
    <location>
        <begin position="350"/>
        <end position="365"/>
    </location>
</feature>
<comment type="caution">
    <text evidence="15">The sequence shown here is derived from an EMBL/GenBank/DDBJ whole genome shotgun (WGS) entry which is preliminary data.</text>
</comment>
<dbReference type="InterPro" id="IPR001394">
    <property type="entry name" value="Peptidase_C19_UCH"/>
</dbReference>
<feature type="region of interest" description="Disordered" evidence="12">
    <location>
        <begin position="313"/>
        <end position="396"/>
    </location>
</feature>
<dbReference type="EMBL" id="JAGFBS010000002">
    <property type="protein sequence ID" value="KAG6380734.1"/>
    <property type="molecule type" value="Genomic_DNA"/>
</dbReference>
<keyword evidence="6" id="KW-0496">Mitochondrion</keyword>
<dbReference type="InterPro" id="IPR039261">
    <property type="entry name" value="FNR_nucleotide-bd"/>
</dbReference>
<feature type="binding site" evidence="10">
    <location>
        <position position="127"/>
    </location>
    <ligand>
        <name>FAD</name>
        <dbReference type="ChEBI" id="CHEBI:57692"/>
    </ligand>
</feature>
<feature type="coiled-coil region" evidence="11">
    <location>
        <begin position="1558"/>
        <end position="1592"/>
    </location>
</feature>
<sequence length="1685" mass="189817">MSLMIIRAAGPLARPLRARLYSTEAKKSAVSRYLVPVTGVLAAAFLYHHLSQGEAEQAKPHKTMTSPLDPQNYIDIKLKRVEPYNHNTSKFVFDLGEGKASLLPVTSFVFLRAEDFKDVNGKPMQRPYTPISPSDLEGELTFVVKNYETGNVSKYIHSLKPGDKLAVKGPVPKWPWKMNEFDEVGLIGGGSGITPLYQLLHHALADETNRTKFKLIFANVTEADILLREEFDAMKRKYPSNFDVVYVLDKPPADWNGPSGYVNANLIKQQFAPPALGDKVKIFLCGPPPQVASLAGKKDGPRQGELSGILKELGYTPDQRRSSSQTSIPPLAVMDHSDPARRLPSPPQPTSSASASKAPSTVSTSNFYASKPPPLPSRKNVGSSHTKVVQPGTPPPVYGSMDASPFREPQLVEETPITNDPIPGLLPADDAWGQADSSWAGTQATWGTSTDTWDTGATPWDSTGTWTQPYGASQGPIIDGRDKSEEDHWWDASVRDIHKRPGPGVLPPYLADLLHNPDHSLFSVSVNQPDFKPLASSQESGEVCPSFQPPSVDDLNYSIPHPNAYYCRKHNGWVLLQWKSSMIMPPLSKSFVPDPETPFPDLARRKRMTSCVGGEQPFGQANLSHHFHRYEKAVDALKLDPAFRRSEWEISVQKKQKRRKVTSLDLDAISLHRMAGDAMEDVLPEEEDDLLDLYVCCQCSLYCIVSEVIPGVIPVKYIEEFTRERWDNPAIGRNKEESVVSGLETFLVVVENKLWKGQHRGITISRPVFQRKIGWTPVVRCIFEHLGFIYAETVTPAGVRDTSITPPNTDPSTLEGRQNGRKLLRFWVETSAWLLDYQRRYANALKQYTCARVWVKLDPVREMYQMGIGAHPDQIPRLAKLPVFIEYELVQQAIRALGLTPMTYSPELLAFAYLAQCRCDPRQTPHYFTQFYSVIQAIQQYGDLPSQELQNLVLQERTRNRYTDDDRLGAIRVLGFGKDNLLRVDYEDDIDEDFLVGAWKDCLKRAWRDPKDGAQILRDANDAFRIVAESRGSVNLRKLLEDFLRDSIDPSRAYTILEIPPETDDAMLMTVFMLRLDEQPQQAERMKEALLTLAEARDSCRLRTFLETGQDPGEIVPAMRLDFPRGLNQLGNTCYLNSLLQYFYTIKELRDAVAPLAKMSVKALEDEKYSDDDLKRHRVGGRLVTRREIFRSKKFVSQLANLFWNLEHAEEVAVTPTMDLAKLALVTSRDEEDDEAESRGTDSSNDTDATLVEDSQSLGRLANADPSDSVLGKRARDDNAMDVDEDASPKSPVSDSEKNGSNSSSKSTSSKQTSAKDPVQQGDDDVPAQPPLPERKTQTTSDSVMLFGKQHDVSECMDNCMFQIEIALLNFSGLSDPQEKGSLVKRLFYGKLRQRLTPDQRKSRASVTEKQDLFSHLPVNVSDSGIDIYDGLSRYFDDLVDYEGGKARMEVSLVELPPLMQIQLQRVQFNRETLQPYKSQAYVKFGKTIYMDRFLDSADPHKKAKSKRIQTTLIARRERLRLLTEHKHAPFGPCLDSTLNFLTKQENVVLPQLDDELVAQLNNEQQVIQTEVEELRKDIMRLKEELEDVWKDDTTFAYELTSVFIHRGSSPSFGHYFFYSRNLPDKPDEWFKYNDSTVTEGPKDEVLADTTGSNANPYLLVFARKGSDVVHTVKRITSLAEDPKT</sequence>
<dbReference type="InterPro" id="IPR017927">
    <property type="entry name" value="FAD-bd_FR_type"/>
</dbReference>
<evidence type="ECO:0000256" key="5">
    <source>
        <dbReference type="ARBA" id="ARBA00022630"/>
    </source>
</evidence>
<evidence type="ECO:0000256" key="1">
    <source>
        <dbReference type="ARBA" id="ARBA00001974"/>
    </source>
</evidence>
<gene>
    <name evidence="15" type="ORF">JVT61DRAFT_5115</name>
</gene>
<dbReference type="OrthoDB" id="2420415at2759"/>
<keyword evidence="11" id="KW-0175">Coiled coil</keyword>
<evidence type="ECO:0000256" key="9">
    <source>
        <dbReference type="ARBA" id="ARBA00023027"/>
    </source>
</evidence>
<keyword evidence="9" id="KW-0520">NAD</keyword>
<feature type="compositionally biased region" description="Low complexity" evidence="12">
    <location>
        <begin position="447"/>
        <end position="458"/>
    </location>
</feature>
<evidence type="ECO:0000256" key="7">
    <source>
        <dbReference type="ARBA" id="ARBA00022827"/>
    </source>
</evidence>
<keyword evidence="16" id="KW-1185">Reference proteome</keyword>